<reference evidence="6" key="3">
    <citation type="journal article" date="2017" name="Nature">
        <title>Genome sequence of the progenitor of the wheat D genome Aegilops tauschii.</title>
        <authorList>
            <person name="Luo M.C."/>
            <person name="Gu Y.Q."/>
            <person name="Puiu D."/>
            <person name="Wang H."/>
            <person name="Twardziok S.O."/>
            <person name="Deal K.R."/>
            <person name="Huo N."/>
            <person name="Zhu T."/>
            <person name="Wang L."/>
            <person name="Wang Y."/>
            <person name="McGuire P.E."/>
            <person name="Liu S."/>
            <person name="Long H."/>
            <person name="Ramasamy R.K."/>
            <person name="Rodriguez J.C."/>
            <person name="Van S.L."/>
            <person name="Yuan L."/>
            <person name="Wang Z."/>
            <person name="Xia Z."/>
            <person name="Xiao L."/>
            <person name="Anderson O.D."/>
            <person name="Ouyang S."/>
            <person name="Liang Y."/>
            <person name="Zimin A.V."/>
            <person name="Pertea G."/>
            <person name="Qi P."/>
            <person name="Bennetzen J.L."/>
            <person name="Dai X."/>
            <person name="Dawson M.W."/>
            <person name="Muller H.G."/>
            <person name="Kugler K."/>
            <person name="Rivarola-Duarte L."/>
            <person name="Spannagl M."/>
            <person name="Mayer K.F.X."/>
            <person name="Lu F.H."/>
            <person name="Bevan M.W."/>
            <person name="Leroy P."/>
            <person name="Li P."/>
            <person name="You F.M."/>
            <person name="Sun Q."/>
            <person name="Liu Z."/>
            <person name="Lyons E."/>
            <person name="Wicker T."/>
            <person name="Salzberg S.L."/>
            <person name="Devos K.M."/>
            <person name="Dvorak J."/>
        </authorList>
    </citation>
    <scope>NUCLEOTIDE SEQUENCE [LARGE SCALE GENOMIC DNA]</scope>
    <source>
        <strain evidence="6">cv. AL8/78</strain>
    </source>
</reference>
<dbReference type="Proteomes" id="UP000015105">
    <property type="component" value="Chromosome 6D"/>
</dbReference>
<evidence type="ECO:0000259" key="5">
    <source>
        <dbReference type="Pfam" id="PF26168"/>
    </source>
</evidence>
<evidence type="ECO:0000256" key="3">
    <source>
        <dbReference type="RuleBase" id="RU003718"/>
    </source>
</evidence>
<evidence type="ECO:0000313" key="7">
    <source>
        <dbReference type="Proteomes" id="UP000015105"/>
    </source>
</evidence>
<dbReference type="FunFam" id="3.40.50.2000:FF:000186">
    <property type="entry name" value="Glycosyltransferase"/>
    <property type="match status" value="1"/>
</dbReference>
<dbReference type="Gene3D" id="3.40.50.2000">
    <property type="entry name" value="Glycogen Phosphorylase B"/>
    <property type="match status" value="2"/>
</dbReference>
<dbReference type="PROSITE" id="PS00375">
    <property type="entry name" value="UDPGT"/>
    <property type="match status" value="1"/>
</dbReference>
<feature type="domain" description="Glycosyltransferase N-terminal" evidence="5">
    <location>
        <begin position="42"/>
        <end position="281"/>
    </location>
</feature>
<organism evidence="6 7">
    <name type="scientific">Aegilops tauschii subsp. strangulata</name>
    <name type="common">Goatgrass</name>
    <dbReference type="NCBI Taxonomy" id="200361"/>
    <lineage>
        <taxon>Eukaryota</taxon>
        <taxon>Viridiplantae</taxon>
        <taxon>Streptophyta</taxon>
        <taxon>Embryophyta</taxon>
        <taxon>Tracheophyta</taxon>
        <taxon>Spermatophyta</taxon>
        <taxon>Magnoliopsida</taxon>
        <taxon>Liliopsida</taxon>
        <taxon>Poales</taxon>
        <taxon>Poaceae</taxon>
        <taxon>BOP clade</taxon>
        <taxon>Pooideae</taxon>
        <taxon>Triticodae</taxon>
        <taxon>Triticeae</taxon>
        <taxon>Triticinae</taxon>
        <taxon>Aegilops</taxon>
    </lineage>
</organism>
<accession>A0A453NGF7</accession>
<dbReference type="InterPro" id="IPR058980">
    <property type="entry name" value="Glyco_transf_N"/>
</dbReference>
<comment type="similarity">
    <text evidence="1 3">Belongs to the UDP-glycosyltransferase family.</text>
</comment>
<protein>
    <recommendedName>
        <fullName evidence="4">Glycosyltransferase</fullName>
        <ecNumber evidence="4">2.4.1.-</ecNumber>
    </recommendedName>
</protein>
<dbReference type="EnsemblPlants" id="AET6Gv20368300.1">
    <property type="protein sequence ID" value="AET6Gv20368300.1"/>
    <property type="gene ID" value="AET6Gv20368300"/>
</dbReference>
<dbReference type="InterPro" id="IPR002213">
    <property type="entry name" value="UDP_glucos_trans"/>
</dbReference>
<reference evidence="7" key="2">
    <citation type="journal article" date="2017" name="Nat. Plants">
        <title>The Aegilops tauschii genome reveals multiple impacts of transposons.</title>
        <authorList>
            <person name="Zhao G."/>
            <person name="Zou C."/>
            <person name="Li K."/>
            <person name="Wang K."/>
            <person name="Li T."/>
            <person name="Gao L."/>
            <person name="Zhang X."/>
            <person name="Wang H."/>
            <person name="Yang Z."/>
            <person name="Liu X."/>
            <person name="Jiang W."/>
            <person name="Mao L."/>
            <person name="Kong X."/>
            <person name="Jiao Y."/>
            <person name="Jia J."/>
        </authorList>
    </citation>
    <scope>NUCLEOTIDE SEQUENCE [LARGE SCALE GENOMIC DNA]</scope>
    <source>
        <strain evidence="7">cv. AL8/78</strain>
    </source>
</reference>
<dbReference type="PANTHER" id="PTHR48047:SF236">
    <property type="entry name" value="UDP-GLYCOSYLTRANSFERASE 90A1"/>
    <property type="match status" value="1"/>
</dbReference>
<evidence type="ECO:0000256" key="4">
    <source>
        <dbReference type="RuleBase" id="RU362057"/>
    </source>
</evidence>
<keyword evidence="2 3" id="KW-0808">Transferase</keyword>
<dbReference type="FunFam" id="3.40.50.2000:FF:000231">
    <property type="entry name" value="Glycosyltransferase"/>
    <property type="match status" value="1"/>
</dbReference>
<evidence type="ECO:0000256" key="1">
    <source>
        <dbReference type="ARBA" id="ARBA00009995"/>
    </source>
</evidence>
<keyword evidence="7" id="KW-1185">Reference proteome</keyword>
<dbReference type="Pfam" id="PF00201">
    <property type="entry name" value="UDPGT"/>
    <property type="match status" value="1"/>
</dbReference>
<evidence type="ECO:0000313" key="6">
    <source>
        <dbReference type="EnsemblPlants" id="AET6Gv20368300.1"/>
    </source>
</evidence>
<dbReference type="AlphaFoldDB" id="A0A453NGF7"/>
<dbReference type="STRING" id="200361.A0A453NGF7"/>
<dbReference type="EC" id="2.4.1.-" evidence="4"/>
<proteinExistence type="inferred from homology"/>
<dbReference type="GO" id="GO:0035251">
    <property type="term" value="F:UDP-glucosyltransferase activity"/>
    <property type="evidence" value="ECO:0007669"/>
    <property type="project" value="TreeGrafter"/>
</dbReference>
<dbReference type="SUPFAM" id="SSF53756">
    <property type="entry name" value="UDP-Glycosyltransferase/glycogen phosphorylase"/>
    <property type="match status" value="1"/>
</dbReference>
<evidence type="ECO:0000256" key="2">
    <source>
        <dbReference type="ARBA" id="ARBA00022679"/>
    </source>
</evidence>
<dbReference type="PANTHER" id="PTHR48047">
    <property type="entry name" value="GLYCOSYLTRANSFERASE"/>
    <property type="match status" value="1"/>
</dbReference>
<reference evidence="7" key="1">
    <citation type="journal article" date="2014" name="Science">
        <title>Ancient hybridizations among the ancestral genomes of bread wheat.</title>
        <authorList>
            <consortium name="International Wheat Genome Sequencing Consortium,"/>
            <person name="Marcussen T."/>
            <person name="Sandve S.R."/>
            <person name="Heier L."/>
            <person name="Spannagl M."/>
            <person name="Pfeifer M."/>
            <person name="Jakobsen K.S."/>
            <person name="Wulff B.B."/>
            <person name="Steuernagel B."/>
            <person name="Mayer K.F."/>
            <person name="Olsen O.A."/>
        </authorList>
    </citation>
    <scope>NUCLEOTIDE SEQUENCE [LARGE SCALE GENOMIC DNA]</scope>
    <source>
        <strain evidence="7">cv. AL8/78</strain>
    </source>
</reference>
<sequence length="522" mass="56044">SEPNLQTTRQRSAMAITNNNNGAAAPTHAANGAGNQAGRDHVVVFPFMAKGHTLPLLHFATALAVHQKNLHITMVVTPANLAFARSRLPASVRLAVLPFPSLPPLPSGVESTDTLPGPDLYPTFLRATALLRAPFAEFMASLPAPPLVLVSDSFLGFTHRVAADAGVRRIVFQGMSCFSMATCRSLITSPPPSVAEHGASFHVSHMPEHVRITAADVPDTITRLGDAEDPVTRFLIDDIGKSDARSWGVLVNSFAMLEEDYVSAFMSFYQPGARAWLVGPLFLAAGDVPEREEEQDPEGCLAWLDEMAERPESVVYVSFGTQAHVSDEQLDELARGLVPSGHPFLWAVRSGTWSPPVDAGPHGRIVRGWIPQRSVLAHPAVGGFVSHCGWNSVMESLAAGKPVLAWPQMAEQHLNAHHVTHIIGAGVRIMAAGGAGAVVGRAEVEHKIRRLMDAGDSDGQKMRAKAAWAQKAAKSAVSDGRTSHVALLKLVEELQGSYCDVIAADDNQINRPRRDDTDAHDL</sequence>
<dbReference type="CDD" id="cd03784">
    <property type="entry name" value="GT1_Gtf-like"/>
    <property type="match status" value="1"/>
</dbReference>
<reference evidence="6" key="5">
    <citation type="journal article" date="2021" name="G3 (Bethesda)">
        <title>Aegilops tauschii genome assembly Aet v5.0 features greater sequence contiguity and improved annotation.</title>
        <authorList>
            <person name="Wang L."/>
            <person name="Zhu T."/>
            <person name="Rodriguez J.C."/>
            <person name="Deal K.R."/>
            <person name="Dubcovsky J."/>
            <person name="McGuire P.E."/>
            <person name="Lux T."/>
            <person name="Spannagl M."/>
            <person name="Mayer K.F.X."/>
            <person name="Baldrich P."/>
            <person name="Meyers B.C."/>
            <person name="Huo N."/>
            <person name="Gu Y.Q."/>
            <person name="Zhou H."/>
            <person name="Devos K.M."/>
            <person name="Bennetzen J.L."/>
            <person name="Unver T."/>
            <person name="Budak H."/>
            <person name="Gulick P.J."/>
            <person name="Galiba G."/>
            <person name="Kalapos B."/>
            <person name="Nelson D.R."/>
            <person name="Li P."/>
            <person name="You F.M."/>
            <person name="Luo M.C."/>
            <person name="Dvorak J."/>
        </authorList>
    </citation>
    <scope>NUCLEOTIDE SEQUENCE [LARGE SCALE GENOMIC DNA]</scope>
    <source>
        <strain evidence="6">cv. AL8/78</strain>
    </source>
</reference>
<keyword evidence="3" id="KW-0328">Glycosyltransferase</keyword>
<dbReference type="Pfam" id="PF26168">
    <property type="entry name" value="Glyco_transf_N"/>
    <property type="match status" value="1"/>
</dbReference>
<reference evidence="6" key="4">
    <citation type="submission" date="2019-03" db="UniProtKB">
        <authorList>
            <consortium name="EnsemblPlants"/>
        </authorList>
    </citation>
    <scope>IDENTIFICATION</scope>
</reference>
<dbReference type="Gramene" id="AET6Gv20368300.1">
    <property type="protein sequence ID" value="AET6Gv20368300.1"/>
    <property type="gene ID" value="AET6Gv20368300"/>
</dbReference>
<name>A0A453NGF7_AEGTS</name>
<dbReference type="InterPro" id="IPR035595">
    <property type="entry name" value="UDP_glycos_trans_CS"/>
</dbReference>